<comment type="caution">
    <text evidence="1">The sequence shown here is derived from an EMBL/GenBank/DDBJ whole genome shotgun (WGS) entry which is preliminary data.</text>
</comment>
<proteinExistence type="predicted"/>
<evidence type="ECO:0000313" key="2">
    <source>
        <dbReference type="Proteomes" id="UP001148662"/>
    </source>
</evidence>
<gene>
    <name evidence="1" type="ORF">NM688_g9411</name>
</gene>
<dbReference type="EMBL" id="JANHOG010002938">
    <property type="protein sequence ID" value="KAJ3518625.1"/>
    <property type="molecule type" value="Genomic_DNA"/>
</dbReference>
<organism evidence="1 2">
    <name type="scientific">Phlebia brevispora</name>
    <dbReference type="NCBI Taxonomy" id="194682"/>
    <lineage>
        <taxon>Eukaryota</taxon>
        <taxon>Fungi</taxon>
        <taxon>Dikarya</taxon>
        <taxon>Basidiomycota</taxon>
        <taxon>Agaricomycotina</taxon>
        <taxon>Agaricomycetes</taxon>
        <taxon>Polyporales</taxon>
        <taxon>Meruliaceae</taxon>
        <taxon>Phlebia</taxon>
    </lineage>
</organism>
<protein>
    <submittedName>
        <fullName evidence="1">Uncharacterized protein</fullName>
    </submittedName>
</protein>
<reference evidence="1" key="1">
    <citation type="submission" date="2022-07" db="EMBL/GenBank/DDBJ databases">
        <title>Genome Sequence of Phlebia brevispora.</title>
        <authorList>
            <person name="Buettner E."/>
        </authorList>
    </citation>
    <scope>NUCLEOTIDE SEQUENCE</scope>
    <source>
        <strain evidence="1">MPL23</strain>
    </source>
</reference>
<dbReference type="Proteomes" id="UP001148662">
    <property type="component" value="Unassembled WGS sequence"/>
</dbReference>
<accession>A0ACC1RK67</accession>
<keyword evidence="2" id="KW-1185">Reference proteome</keyword>
<evidence type="ECO:0000313" key="1">
    <source>
        <dbReference type="EMBL" id="KAJ3518625.1"/>
    </source>
</evidence>
<name>A0ACC1RK67_9APHY</name>
<sequence length="106" mass="12485">MDRVEVPLCALRIFGYSAHDVVGTDNNDWEAFVRRRVYRISVPILVNDGEVRTLRDSRLLCALRQNYDVLDRALRVALQRLQNRLRLLYIRDEDKSGVVRRTEDVK</sequence>